<sequence>MSNVMVNKLSALSQSLKIQAQTFDQNNPPRSKMAFDDWVFNHSHRVLTPYFSEIEHNIAELSRCVELQQIEEVEYLGEIVENQLSAVIKLLHNPVALYQAKPTTTLYDELHQLKVWEARLTTLVSTKRQEFHRFGRAPHAESALLATEQRLMRCQRAIEQLKNKLPEREENREQQNYARDDKHER</sequence>
<evidence type="ECO:0000256" key="1">
    <source>
        <dbReference type="SAM" id="MobiDB-lite"/>
    </source>
</evidence>
<gene>
    <name evidence="2" type="ORF">JQC93_07145</name>
</gene>
<proteinExistence type="predicted"/>
<protein>
    <submittedName>
        <fullName evidence="2">Primosomal replication protein</fullName>
    </submittedName>
</protein>
<dbReference type="Pfam" id="PF07445">
    <property type="entry name" value="PriC"/>
    <property type="match status" value="1"/>
</dbReference>
<dbReference type="EMBL" id="JAFEUM010000002">
    <property type="protein sequence ID" value="MBM7036185.1"/>
    <property type="molecule type" value="Genomic_DNA"/>
</dbReference>
<evidence type="ECO:0000313" key="3">
    <source>
        <dbReference type="Proteomes" id="UP000809621"/>
    </source>
</evidence>
<keyword evidence="3" id="KW-1185">Reference proteome</keyword>
<dbReference type="Gene3D" id="1.20.1270.340">
    <property type="match status" value="1"/>
</dbReference>
<reference evidence="2 3" key="1">
    <citation type="submission" date="2021-02" db="EMBL/GenBank/DDBJ databases">
        <authorList>
            <person name="Park J.-S."/>
        </authorList>
    </citation>
    <scope>NUCLEOTIDE SEQUENCE [LARGE SCALE GENOMIC DNA]</scope>
    <source>
        <strain evidence="2 3">188UL20-2</strain>
    </source>
</reference>
<dbReference type="RefSeq" id="WP_205157776.1">
    <property type="nucleotide sequence ID" value="NZ_JAFEUM010000002.1"/>
</dbReference>
<accession>A0ABS2HF35</accession>
<dbReference type="InterPro" id="IPR010890">
    <property type="entry name" value="PriC"/>
</dbReference>
<dbReference type="Proteomes" id="UP000809621">
    <property type="component" value="Unassembled WGS sequence"/>
</dbReference>
<organism evidence="2 3">
    <name type="scientific">Vibrio ulleungensis</name>
    <dbReference type="NCBI Taxonomy" id="2807619"/>
    <lineage>
        <taxon>Bacteria</taxon>
        <taxon>Pseudomonadati</taxon>
        <taxon>Pseudomonadota</taxon>
        <taxon>Gammaproteobacteria</taxon>
        <taxon>Vibrionales</taxon>
        <taxon>Vibrionaceae</taxon>
        <taxon>Vibrio</taxon>
    </lineage>
</organism>
<feature type="region of interest" description="Disordered" evidence="1">
    <location>
        <begin position="165"/>
        <end position="185"/>
    </location>
</feature>
<evidence type="ECO:0000313" key="2">
    <source>
        <dbReference type="EMBL" id="MBM7036185.1"/>
    </source>
</evidence>
<name>A0ABS2HF35_9VIBR</name>
<dbReference type="InterPro" id="IPR038338">
    <property type="entry name" value="PriC_sf"/>
</dbReference>
<comment type="caution">
    <text evidence="2">The sequence shown here is derived from an EMBL/GenBank/DDBJ whole genome shotgun (WGS) entry which is preliminary data.</text>
</comment>